<dbReference type="PROSITE" id="PS50881">
    <property type="entry name" value="S5_DSRBD"/>
    <property type="match status" value="1"/>
</dbReference>
<dbReference type="AlphaFoldDB" id="A0A2M6WU17"/>
<protein>
    <recommendedName>
        <fullName evidence="4">Small ribosomal subunit protein uS5</fullName>
    </recommendedName>
    <alternativeName>
        <fullName evidence="5">30S ribosomal protein S5</fullName>
    </alternativeName>
</protein>
<comment type="similarity">
    <text evidence="1 7">Belongs to the universal ribosomal protein uS5 family.</text>
</comment>
<evidence type="ECO:0000256" key="4">
    <source>
        <dbReference type="ARBA" id="ARBA00035255"/>
    </source>
</evidence>
<organism evidence="10 11">
    <name type="scientific">Candidatus Falkowbacteria bacterium CG10_big_fil_rev_8_21_14_0_10_37_14</name>
    <dbReference type="NCBI Taxonomy" id="1974561"/>
    <lineage>
        <taxon>Bacteria</taxon>
        <taxon>Candidatus Falkowiibacteriota</taxon>
    </lineage>
</organism>
<dbReference type="Gene3D" id="3.30.230.10">
    <property type="match status" value="1"/>
</dbReference>
<feature type="domain" description="S5 DRBM" evidence="9">
    <location>
        <begin position="54"/>
        <end position="117"/>
    </location>
</feature>
<evidence type="ECO:0000313" key="10">
    <source>
        <dbReference type="EMBL" id="PIT96231.1"/>
    </source>
</evidence>
<dbReference type="GO" id="GO:0005737">
    <property type="term" value="C:cytoplasm"/>
    <property type="evidence" value="ECO:0007669"/>
    <property type="project" value="UniProtKB-ARBA"/>
</dbReference>
<dbReference type="GO" id="GO:0006412">
    <property type="term" value="P:translation"/>
    <property type="evidence" value="ECO:0007669"/>
    <property type="project" value="InterPro"/>
</dbReference>
<reference evidence="11" key="1">
    <citation type="submission" date="2017-09" db="EMBL/GenBank/DDBJ databases">
        <title>Depth-based differentiation of microbial function through sediment-hosted aquifers and enrichment of novel symbionts in the deep terrestrial subsurface.</title>
        <authorList>
            <person name="Probst A.J."/>
            <person name="Ladd B."/>
            <person name="Jarett J.K."/>
            <person name="Geller-Mcgrath D.E."/>
            <person name="Sieber C.M.K."/>
            <person name="Emerson J.B."/>
            <person name="Anantharaman K."/>
            <person name="Thomas B.C."/>
            <person name="Malmstrom R."/>
            <person name="Stieglmeier M."/>
            <person name="Klingl A."/>
            <person name="Woyke T."/>
            <person name="Ryan C.M."/>
            <person name="Banfield J.F."/>
        </authorList>
    </citation>
    <scope>NUCLEOTIDE SEQUENCE [LARGE SCALE GENOMIC DNA]</scope>
</reference>
<gene>
    <name evidence="10" type="ORF">COT94_01470</name>
</gene>
<dbReference type="Gene3D" id="3.30.160.20">
    <property type="match status" value="1"/>
</dbReference>
<feature type="compositionally biased region" description="Polar residues" evidence="8">
    <location>
        <begin position="1"/>
        <end position="12"/>
    </location>
</feature>
<evidence type="ECO:0000313" key="11">
    <source>
        <dbReference type="Proteomes" id="UP000228533"/>
    </source>
</evidence>
<dbReference type="GO" id="GO:0003723">
    <property type="term" value="F:RNA binding"/>
    <property type="evidence" value="ECO:0007669"/>
    <property type="project" value="InterPro"/>
</dbReference>
<sequence length="241" mass="25499">MTETAKQNNRPTSAARGGVRDGAKPGGQQFNDKNRRRSGGGGGRGRTAQAETEFDQKILDLARVTRVMAGGKRMRFRACLAIGNHKGKVAIGLAKGVDVTAAITKAFNQAKKKLIEVPITNGTIPHQVELKFKASHIILKPAQVGHGVRCGGVVRVLAEMAGISDLSGKMLGTNNNVANAKCMMLALADLRQPRTSAKKLAAAKVATQVTEVAGVETVENKAESFTTAQKPRTPRIKPANA</sequence>
<evidence type="ECO:0000256" key="6">
    <source>
        <dbReference type="PROSITE-ProRule" id="PRU00268"/>
    </source>
</evidence>
<evidence type="ECO:0000256" key="5">
    <source>
        <dbReference type="ARBA" id="ARBA00035519"/>
    </source>
</evidence>
<name>A0A2M6WU17_9BACT</name>
<keyword evidence="3 6" id="KW-0687">Ribonucleoprotein</keyword>
<dbReference type="InterPro" id="IPR005324">
    <property type="entry name" value="Ribosomal_uS5_C"/>
</dbReference>
<dbReference type="GO" id="GO:0005840">
    <property type="term" value="C:ribosome"/>
    <property type="evidence" value="ECO:0007669"/>
    <property type="project" value="UniProtKB-KW"/>
</dbReference>
<dbReference type="FunFam" id="3.30.230.10:FF:000002">
    <property type="entry name" value="30S ribosomal protein S5"/>
    <property type="match status" value="1"/>
</dbReference>
<feature type="region of interest" description="Disordered" evidence="8">
    <location>
        <begin position="220"/>
        <end position="241"/>
    </location>
</feature>
<dbReference type="GO" id="GO:0003735">
    <property type="term" value="F:structural constituent of ribosome"/>
    <property type="evidence" value="ECO:0007669"/>
    <property type="project" value="UniProtKB-UniRule"/>
</dbReference>
<comment type="caution">
    <text evidence="10">The sequence shown here is derived from an EMBL/GenBank/DDBJ whole genome shotgun (WGS) entry which is preliminary data.</text>
</comment>
<dbReference type="InterPro" id="IPR020568">
    <property type="entry name" value="Ribosomal_Su5_D2-typ_SF"/>
</dbReference>
<accession>A0A2M6WU17</accession>
<dbReference type="EMBL" id="PFAM01000009">
    <property type="protein sequence ID" value="PIT96231.1"/>
    <property type="molecule type" value="Genomic_DNA"/>
</dbReference>
<evidence type="ECO:0000256" key="2">
    <source>
        <dbReference type="ARBA" id="ARBA00022980"/>
    </source>
</evidence>
<keyword evidence="2 6" id="KW-0689">Ribosomal protein</keyword>
<dbReference type="SUPFAM" id="SSF54211">
    <property type="entry name" value="Ribosomal protein S5 domain 2-like"/>
    <property type="match status" value="1"/>
</dbReference>
<dbReference type="SUPFAM" id="SSF54768">
    <property type="entry name" value="dsRNA-binding domain-like"/>
    <property type="match status" value="1"/>
</dbReference>
<dbReference type="PANTHER" id="PTHR48277">
    <property type="entry name" value="MITOCHONDRIAL RIBOSOMAL PROTEIN S5"/>
    <property type="match status" value="1"/>
</dbReference>
<evidence type="ECO:0000256" key="7">
    <source>
        <dbReference type="RuleBase" id="RU003823"/>
    </source>
</evidence>
<evidence type="ECO:0000259" key="9">
    <source>
        <dbReference type="PROSITE" id="PS50881"/>
    </source>
</evidence>
<proteinExistence type="inferred from homology"/>
<dbReference type="InterPro" id="IPR000851">
    <property type="entry name" value="Ribosomal_uS5"/>
</dbReference>
<evidence type="ECO:0000256" key="3">
    <source>
        <dbReference type="ARBA" id="ARBA00023274"/>
    </source>
</evidence>
<dbReference type="InterPro" id="IPR014721">
    <property type="entry name" value="Ribsml_uS5_D2-typ_fold_subgr"/>
</dbReference>
<feature type="region of interest" description="Disordered" evidence="8">
    <location>
        <begin position="1"/>
        <end position="50"/>
    </location>
</feature>
<dbReference type="PANTHER" id="PTHR48277:SF1">
    <property type="entry name" value="MITOCHONDRIAL RIBOSOMAL PROTEIN S5"/>
    <property type="match status" value="1"/>
</dbReference>
<dbReference type="Pfam" id="PF00333">
    <property type="entry name" value="Ribosomal_S5"/>
    <property type="match status" value="1"/>
</dbReference>
<dbReference type="InterPro" id="IPR013810">
    <property type="entry name" value="Ribosomal_uS5_N"/>
</dbReference>
<evidence type="ECO:0000256" key="1">
    <source>
        <dbReference type="ARBA" id="ARBA00008945"/>
    </source>
</evidence>
<dbReference type="Pfam" id="PF03719">
    <property type="entry name" value="Ribosomal_S5_C"/>
    <property type="match status" value="1"/>
</dbReference>
<dbReference type="Proteomes" id="UP000228533">
    <property type="component" value="Unassembled WGS sequence"/>
</dbReference>
<dbReference type="GO" id="GO:1990904">
    <property type="term" value="C:ribonucleoprotein complex"/>
    <property type="evidence" value="ECO:0007669"/>
    <property type="project" value="UniProtKB-UniRule"/>
</dbReference>
<evidence type="ECO:0000256" key="8">
    <source>
        <dbReference type="SAM" id="MobiDB-lite"/>
    </source>
</evidence>